<dbReference type="InterPro" id="IPR036291">
    <property type="entry name" value="NAD(P)-bd_dom_sf"/>
</dbReference>
<name>A0ABT2WIG8_9BACI</name>
<dbReference type="InterPro" id="IPR013116">
    <property type="entry name" value="KARI_N"/>
</dbReference>
<protein>
    <recommendedName>
        <fullName evidence="9">Ketol-acid reductoisomerase (NADP(+))</fullName>
        <shortName evidence="9">KARI</shortName>
        <ecNumber evidence="9">1.1.1.86</ecNumber>
    </recommendedName>
    <alternativeName>
        <fullName evidence="9">Acetohydroxy-acid isomeroreductase</fullName>
        <shortName evidence="9">AHIR</shortName>
    </alternativeName>
    <alternativeName>
        <fullName evidence="9">Alpha-keto-beta-hydroxylacyl reductoisomerase</fullName>
    </alternativeName>
</protein>
<evidence type="ECO:0000313" key="14">
    <source>
        <dbReference type="Proteomes" id="UP001208656"/>
    </source>
</evidence>
<dbReference type="Pfam" id="PF07991">
    <property type="entry name" value="KARI_N"/>
    <property type="match status" value="1"/>
</dbReference>
<feature type="binding site" evidence="9 10">
    <location>
        <position position="230"/>
    </location>
    <ligand>
        <name>Mg(2+)</name>
        <dbReference type="ChEBI" id="CHEBI:18420"/>
        <label>2</label>
    </ligand>
</feature>
<dbReference type="RefSeq" id="WP_173657892.1">
    <property type="nucleotide sequence ID" value="NZ_JAOUSE010000055.1"/>
</dbReference>
<evidence type="ECO:0000256" key="10">
    <source>
        <dbReference type="PROSITE-ProRule" id="PRU01198"/>
    </source>
</evidence>
<evidence type="ECO:0000256" key="5">
    <source>
        <dbReference type="ARBA" id="ARBA00022723"/>
    </source>
</evidence>
<comment type="pathway">
    <text evidence="1 9">Amino-acid biosynthesis; L-valine biosynthesis; L-valine from pyruvate: step 2/4.</text>
</comment>
<dbReference type="HAMAP" id="MF_00435">
    <property type="entry name" value="IlvC"/>
    <property type="match status" value="1"/>
</dbReference>
<dbReference type="EC" id="1.1.1.86" evidence="9"/>
<feature type="domain" description="KARI C-terminal knotted" evidence="12">
    <location>
        <begin position="182"/>
        <end position="327"/>
    </location>
</feature>
<comment type="pathway">
    <text evidence="2 9">Amino-acid biosynthesis; L-isoleucine biosynthesis; L-isoleucine from 2-oxobutanoate: step 2/4.</text>
</comment>
<sequence>MVKVVLEKDIERDVLQGKKIAILGYGSQGHAHAQNLRDNGHDVIIGLRQGKSFEKAKEDGFTVLPVADAVSLAEVVMVLMPDEVQPKVYEENIKPNLKSGAALVFAHGFNIHYGQVKPPADVDVFLVAPKGPGHIVRRTFTEGAGVPALYAIHQDVTGEAKDLALSYAKGIGAARAGVLKTTFKEETETDLFGEQAVLCGGLSQLVKTGFEVLTEAGYQPEAAYFEVLHEMKLIVDLMYEGGLAYMRYSISDTAQWGDFVSGPRVINNETKERMKEVLADIQSGKFAKDWILENQVNRPQFNAINNREKEHPIEQVGRDLRALMPFIQKPEQEKEQEVKQLAKN</sequence>
<feature type="binding site" evidence="9">
    <location>
        <position position="52"/>
    </location>
    <ligand>
        <name>NADP(+)</name>
        <dbReference type="ChEBI" id="CHEBI:58349"/>
    </ligand>
</feature>
<evidence type="ECO:0000256" key="4">
    <source>
        <dbReference type="ARBA" id="ARBA00022605"/>
    </source>
</evidence>
<dbReference type="Gene3D" id="6.10.240.10">
    <property type="match status" value="1"/>
</dbReference>
<comment type="catalytic activity">
    <reaction evidence="9">
        <text>(2R,3R)-2,3-dihydroxy-3-methylpentanoate + NADP(+) = (S)-2-ethyl-2-hydroxy-3-oxobutanoate + NADPH + H(+)</text>
        <dbReference type="Rhea" id="RHEA:13493"/>
        <dbReference type="ChEBI" id="CHEBI:15378"/>
        <dbReference type="ChEBI" id="CHEBI:49256"/>
        <dbReference type="ChEBI" id="CHEBI:49258"/>
        <dbReference type="ChEBI" id="CHEBI:57783"/>
        <dbReference type="ChEBI" id="CHEBI:58349"/>
        <dbReference type="EC" id="1.1.1.86"/>
    </reaction>
</comment>
<dbReference type="InterPro" id="IPR014359">
    <property type="entry name" value="KARI_prok"/>
</dbReference>
<comment type="catalytic activity">
    <reaction evidence="9">
        <text>(2R)-2,3-dihydroxy-3-methylbutanoate + NADP(+) = (2S)-2-acetolactate + NADPH + H(+)</text>
        <dbReference type="Rhea" id="RHEA:22068"/>
        <dbReference type="ChEBI" id="CHEBI:15378"/>
        <dbReference type="ChEBI" id="CHEBI:49072"/>
        <dbReference type="ChEBI" id="CHEBI:57783"/>
        <dbReference type="ChEBI" id="CHEBI:58349"/>
        <dbReference type="ChEBI" id="CHEBI:58476"/>
        <dbReference type="EC" id="1.1.1.86"/>
    </reaction>
</comment>
<proteinExistence type="inferred from homology"/>
<evidence type="ECO:0000256" key="9">
    <source>
        <dbReference type="HAMAP-Rule" id="MF_00435"/>
    </source>
</evidence>
<dbReference type="NCBIfam" id="NF009940">
    <property type="entry name" value="PRK13403.1"/>
    <property type="match status" value="1"/>
</dbReference>
<gene>
    <name evidence="9 13" type="primary">ilvC</name>
    <name evidence="13" type="ORF">OEV82_13595</name>
</gene>
<feature type="binding site" evidence="9 10">
    <location>
        <position position="226"/>
    </location>
    <ligand>
        <name>Mg(2+)</name>
        <dbReference type="ChEBI" id="CHEBI:18420"/>
        <label>2</label>
    </ligand>
</feature>
<feature type="binding site" evidence="9">
    <location>
        <position position="48"/>
    </location>
    <ligand>
        <name>NADP(+)</name>
        <dbReference type="ChEBI" id="CHEBI:58349"/>
    </ligand>
</feature>
<evidence type="ECO:0000256" key="7">
    <source>
        <dbReference type="ARBA" id="ARBA00023002"/>
    </source>
</evidence>
<evidence type="ECO:0000256" key="6">
    <source>
        <dbReference type="ARBA" id="ARBA00022842"/>
    </source>
</evidence>
<accession>A0ABT2WIG8</accession>
<keyword evidence="8 9" id="KW-0100">Branched-chain amino acid biosynthesis</keyword>
<keyword evidence="9" id="KW-0521">NADP</keyword>
<keyword evidence="6 9" id="KW-0460">Magnesium</keyword>
<organism evidence="13 14">
    <name type="scientific">Pallidibacillus thermolactis</name>
    <dbReference type="NCBI Taxonomy" id="251051"/>
    <lineage>
        <taxon>Bacteria</taxon>
        <taxon>Bacillati</taxon>
        <taxon>Bacillota</taxon>
        <taxon>Bacilli</taxon>
        <taxon>Bacillales</taxon>
        <taxon>Bacillaceae</taxon>
        <taxon>Pallidibacillus</taxon>
    </lineage>
</organism>
<dbReference type="InterPro" id="IPR008927">
    <property type="entry name" value="6-PGluconate_DH-like_C_sf"/>
</dbReference>
<dbReference type="Gene3D" id="3.40.50.720">
    <property type="entry name" value="NAD(P)-binding Rossmann-like Domain"/>
    <property type="match status" value="1"/>
</dbReference>
<dbReference type="PANTHER" id="PTHR21371">
    <property type="entry name" value="KETOL-ACID REDUCTOISOMERASE, MITOCHONDRIAL"/>
    <property type="match status" value="1"/>
</dbReference>
<feature type="binding site" evidence="9">
    <location>
        <begin position="25"/>
        <end position="28"/>
    </location>
    <ligand>
        <name>NADP(+)</name>
        <dbReference type="ChEBI" id="CHEBI:58349"/>
    </ligand>
</feature>
<dbReference type="SUPFAM" id="SSF48179">
    <property type="entry name" value="6-phosphogluconate dehydrogenase C-terminal domain-like"/>
    <property type="match status" value="1"/>
</dbReference>
<keyword evidence="4 9" id="KW-0028">Amino-acid biosynthesis</keyword>
<evidence type="ECO:0000256" key="2">
    <source>
        <dbReference type="ARBA" id="ARBA00004885"/>
    </source>
</evidence>
<dbReference type="EMBL" id="JAOUSE010000055">
    <property type="protein sequence ID" value="MCU9595474.1"/>
    <property type="molecule type" value="Genomic_DNA"/>
</dbReference>
<feature type="binding site" evidence="9 10">
    <location>
        <position position="251"/>
    </location>
    <ligand>
        <name>substrate</name>
    </ligand>
</feature>
<dbReference type="PANTHER" id="PTHR21371:SF1">
    <property type="entry name" value="KETOL-ACID REDUCTOISOMERASE, MITOCHONDRIAL"/>
    <property type="match status" value="1"/>
</dbReference>
<feature type="binding site" evidence="9 10">
    <location>
        <position position="190"/>
    </location>
    <ligand>
        <name>Mg(2+)</name>
        <dbReference type="ChEBI" id="CHEBI:18420"/>
        <label>1</label>
    </ligand>
</feature>
<evidence type="ECO:0000256" key="8">
    <source>
        <dbReference type="ARBA" id="ARBA00023304"/>
    </source>
</evidence>
<comment type="caution">
    <text evidence="13">The sequence shown here is derived from an EMBL/GenBank/DDBJ whole genome shotgun (WGS) entry which is preliminary data.</text>
</comment>
<dbReference type="Pfam" id="PF01450">
    <property type="entry name" value="KARI_C"/>
    <property type="match status" value="1"/>
</dbReference>
<keyword evidence="14" id="KW-1185">Reference proteome</keyword>
<dbReference type="Proteomes" id="UP001208656">
    <property type="component" value="Unassembled WGS sequence"/>
</dbReference>
<evidence type="ECO:0000259" key="11">
    <source>
        <dbReference type="PROSITE" id="PS51850"/>
    </source>
</evidence>
<dbReference type="NCBIfam" id="NF004017">
    <property type="entry name" value="PRK05479.1"/>
    <property type="match status" value="1"/>
</dbReference>
<reference evidence="13 14" key="1">
    <citation type="submission" date="2022-10" db="EMBL/GenBank/DDBJ databases">
        <title>Description of Fervidibacillus gen. nov. in the family Fervidibacillaceae fam. nov. with two species, Fervidibacillus albus sp. nov., and Fervidibacillus halotolerans sp. nov., isolated from tidal flat sediments.</title>
        <authorList>
            <person name="Kwon K.K."/>
            <person name="Yang S.-H."/>
        </authorList>
    </citation>
    <scope>NUCLEOTIDE SEQUENCE [LARGE SCALE GENOMIC DNA]</scope>
    <source>
        <strain evidence="13 14">DSM 23332</strain>
    </source>
</reference>
<comment type="function">
    <text evidence="9">Involved in the biosynthesis of branched-chain amino acids (BCAA). Catalyzes an alkyl-migration followed by a ketol-acid reduction of (S)-2-acetolactate (S2AL) to yield (R)-2,3-dihydroxy-isovalerate. In the isomerase reaction, S2AL is rearranged via a Mg-dependent methyl migration to produce 3-hydroxy-3-methyl-2-ketobutyrate (HMKB). In the reductase reaction, this 2-ketoacid undergoes a metal-dependent reduction by NADPH to yield (R)-2,3-dihydroxy-isovalerate.</text>
</comment>
<dbReference type="PROSITE" id="PS51850">
    <property type="entry name" value="KARI_N"/>
    <property type="match status" value="1"/>
</dbReference>
<feature type="binding site" evidence="9 10">
    <location>
        <position position="194"/>
    </location>
    <ligand>
        <name>Mg(2+)</name>
        <dbReference type="ChEBI" id="CHEBI:18420"/>
        <label>1</label>
    </ligand>
</feature>
<evidence type="ECO:0000259" key="12">
    <source>
        <dbReference type="PROSITE" id="PS51851"/>
    </source>
</evidence>
<dbReference type="InterPro" id="IPR013023">
    <property type="entry name" value="KARI"/>
</dbReference>
<evidence type="ECO:0000313" key="13">
    <source>
        <dbReference type="EMBL" id="MCU9595474.1"/>
    </source>
</evidence>
<dbReference type="NCBIfam" id="TIGR00465">
    <property type="entry name" value="ilvC"/>
    <property type="match status" value="1"/>
</dbReference>
<feature type="binding site" evidence="9 10">
    <location>
        <position position="190"/>
    </location>
    <ligand>
        <name>Mg(2+)</name>
        <dbReference type="ChEBI" id="CHEBI:18420"/>
        <label>2</label>
    </ligand>
</feature>
<keyword evidence="7 9" id="KW-0560">Oxidoreductase</keyword>
<dbReference type="SUPFAM" id="SSF51735">
    <property type="entry name" value="NAD(P)-binding Rossmann-fold domains"/>
    <property type="match status" value="1"/>
</dbReference>
<dbReference type="PIRSF" id="PIRSF000116">
    <property type="entry name" value="IlvC_gammaproteo"/>
    <property type="match status" value="1"/>
</dbReference>
<evidence type="ECO:0000256" key="1">
    <source>
        <dbReference type="ARBA" id="ARBA00004864"/>
    </source>
</evidence>
<feature type="active site" evidence="9">
    <location>
        <position position="107"/>
    </location>
</feature>
<feature type="domain" description="KARI N-terminal Rossmann" evidence="11">
    <location>
        <begin position="2"/>
        <end position="181"/>
    </location>
</feature>
<evidence type="ECO:0000256" key="3">
    <source>
        <dbReference type="ARBA" id="ARBA00010318"/>
    </source>
</evidence>
<dbReference type="InterPro" id="IPR000506">
    <property type="entry name" value="KARI_C"/>
</dbReference>
<dbReference type="GO" id="GO:0004455">
    <property type="term" value="F:ketol-acid reductoisomerase activity"/>
    <property type="evidence" value="ECO:0007669"/>
    <property type="project" value="UniProtKB-EC"/>
</dbReference>
<dbReference type="PROSITE" id="PS51851">
    <property type="entry name" value="KARI_C"/>
    <property type="match status" value="1"/>
</dbReference>
<feature type="binding site" evidence="9">
    <location>
        <position position="133"/>
    </location>
    <ligand>
        <name>NADP(+)</name>
        <dbReference type="ChEBI" id="CHEBI:58349"/>
    </ligand>
</feature>
<keyword evidence="5 9" id="KW-0479">Metal-binding</keyword>
<comment type="caution">
    <text evidence="9">Lacks conserved residue(s) required for the propagation of feature annotation.</text>
</comment>
<comment type="similarity">
    <text evidence="3 9 10">Belongs to the ketol-acid reductoisomerase family.</text>
</comment>
<comment type="cofactor">
    <cofactor evidence="9">
        <name>Mg(2+)</name>
        <dbReference type="ChEBI" id="CHEBI:18420"/>
    </cofactor>
    <text evidence="9">Binds 2 magnesium ions per subunit.</text>
</comment>